<accession>A0A1A9X1U7</accession>
<evidence type="ECO:0008006" key="5">
    <source>
        <dbReference type="Google" id="ProtNLM"/>
    </source>
</evidence>
<dbReference type="Proteomes" id="UP000091820">
    <property type="component" value="Unassembled WGS sequence"/>
</dbReference>
<dbReference type="EnsemblMetazoa" id="GBRI041133-RA">
    <property type="protein sequence ID" value="GBRI041133-PA"/>
    <property type="gene ID" value="GBRI041133"/>
</dbReference>
<feature type="signal peptide" evidence="2">
    <location>
        <begin position="1"/>
        <end position="21"/>
    </location>
</feature>
<keyword evidence="1" id="KW-1133">Transmembrane helix</keyword>
<dbReference type="VEuPathDB" id="VectorBase:GBRI041133"/>
<evidence type="ECO:0000313" key="3">
    <source>
        <dbReference type="EnsemblMetazoa" id="GBRI041133-PA"/>
    </source>
</evidence>
<keyword evidence="4" id="KW-1185">Reference proteome</keyword>
<keyword evidence="1" id="KW-0812">Transmembrane</keyword>
<sequence length="172" mass="20306">MFVHYYLFDIILILTLKQINSEKMLTCELDKLDSCPVYSVCSSTLECTCLQGFHLNPNWSKETSKQFNQIVEYCLPLWNTTDQMDIDNKFVVFLRSPAKGEKLLFSLLMIILTAIMFMVVICMVKFLKPIKRTRAVYKIVKNKRQSKHILNESDELDLQRHYDIELQEINRI</sequence>
<keyword evidence="1" id="KW-0472">Membrane</keyword>
<proteinExistence type="predicted"/>
<keyword evidence="2" id="KW-0732">Signal</keyword>
<evidence type="ECO:0000256" key="2">
    <source>
        <dbReference type="SAM" id="SignalP"/>
    </source>
</evidence>
<organism evidence="3 4">
    <name type="scientific">Glossina brevipalpis</name>
    <dbReference type="NCBI Taxonomy" id="37001"/>
    <lineage>
        <taxon>Eukaryota</taxon>
        <taxon>Metazoa</taxon>
        <taxon>Ecdysozoa</taxon>
        <taxon>Arthropoda</taxon>
        <taxon>Hexapoda</taxon>
        <taxon>Insecta</taxon>
        <taxon>Pterygota</taxon>
        <taxon>Neoptera</taxon>
        <taxon>Endopterygota</taxon>
        <taxon>Diptera</taxon>
        <taxon>Brachycera</taxon>
        <taxon>Muscomorpha</taxon>
        <taxon>Hippoboscoidea</taxon>
        <taxon>Glossinidae</taxon>
        <taxon>Glossina</taxon>
    </lineage>
</organism>
<name>A0A1A9X1U7_9MUSC</name>
<reference evidence="4" key="1">
    <citation type="submission" date="2014-03" db="EMBL/GenBank/DDBJ databases">
        <authorList>
            <person name="Aksoy S."/>
            <person name="Warren W."/>
            <person name="Wilson R.K."/>
        </authorList>
    </citation>
    <scope>NUCLEOTIDE SEQUENCE [LARGE SCALE GENOMIC DNA]</scope>
    <source>
        <strain evidence="4">IAEA</strain>
    </source>
</reference>
<feature type="transmembrane region" description="Helical" evidence="1">
    <location>
        <begin position="103"/>
        <end position="124"/>
    </location>
</feature>
<evidence type="ECO:0000256" key="1">
    <source>
        <dbReference type="SAM" id="Phobius"/>
    </source>
</evidence>
<dbReference type="AlphaFoldDB" id="A0A1A9X1U7"/>
<protein>
    <recommendedName>
        <fullName evidence="5">EB domain-containing protein</fullName>
    </recommendedName>
</protein>
<feature type="chain" id="PRO_5008400977" description="EB domain-containing protein" evidence="2">
    <location>
        <begin position="22"/>
        <end position="172"/>
    </location>
</feature>
<reference evidence="3" key="2">
    <citation type="submission" date="2020-05" db="UniProtKB">
        <authorList>
            <consortium name="EnsemblMetazoa"/>
        </authorList>
    </citation>
    <scope>IDENTIFICATION</scope>
    <source>
        <strain evidence="3">IAEA</strain>
    </source>
</reference>
<evidence type="ECO:0000313" key="4">
    <source>
        <dbReference type="Proteomes" id="UP000091820"/>
    </source>
</evidence>